<protein>
    <submittedName>
        <fullName evidence="6">Tetratricopeptide repeat protein</fullName>
    </submittedName>
</protein>
<accession>A0A5C9A9W5</accession>
<sequence length="585" mass="64609">MSRLYPRLSPKVLLAAGLSALLGACASAPMMPEAPPAPLAQAEPAPEPPPERAIPADSLYPLLLGEFALRRRDYDIALQQYTEQAPLLRDRGISAHATHIAQFLQREPEALASAALWVELEPDNIEANNTYATLLSRAGRTDEALPHLAMVARDQGKANFPILLNRFPQLGPERQTELISGLETLQEEFPNNASLLLTRALAYDELDQHDQALATLQALFEQDPYQYQGLLLEAKLLLEAGDETPFAHIEEALEADPEDSRLRLQYARLLTRSDIGAARGQFEILSAHAPRDGDLLFSLALINHEIGDDLAAKAYLRQLLDLGQRTDEAHYYLGRIAEQNGQLQDAVKAYMLVVEPDGPDFFSAKGRIGRILLDNGKTAEAGALFNELRQEYPETSERLYALEAEVLASVGFGAEAMTVLNEGVSALPDSSSLRYSRSLLSEKQGDLALMETDLRAIIAQDPTNATALNALGYSLANRTQRYAEARNLIEQALALEPMEPAILDSMGWVLYRQGNYDEALTYLERAYRAFPDPEVAAHLGEVLWVSGRADQARAIWRDALAKDPAHEILLSTIQRFDVSMLQNQP</sequence>
<keyword evidence="5" id="KW-0732">Signal</keyword>
<dbReference type="PANTHER" id="PTHR44943">
    <property type="entry name" value="CELLULOSE SYNTHASE OPERON PROTEIN C"/>
    <property type="match status" value="1"/>
</dbReference>
<dbReference type="Pfam" id="PF13432">
    <property type="entry name" value="TPR_16"/>
    <property type="match status" value="2"/>
</dbReference>
<dbReference type="InterPro" id="IPR051685">
    <property type="entry name" value="Ycf3/AcsC/BcsC/TPR_MFPF"/>
</dbReference>
<evidence type="ECO:0000256" key="1">
    <source>
        <dbReference type="ARBA" id="ARBA00022737"/>
    </source>
</evidence>
<name>A0A5C9A9W5_9GAMM</name>
<comment type="caution">
    <text evidence="6">The sequence shown here is derived from an EMBL/GenBank/DDBJ whole genome shotgun (WGS) entry which is preliminary data.</text>
</comment>
<dbReference type="Gene3D" id="1.25.40.10">
    <property type="entry name" value="Tetratricopeptide repeat domain"/>
    <property type="match status" value="3"/>
</dbReference>
<dbReference type="PROSITE" id="PS50005">
    <property type="entry name" value="TPR"/>
    <property type="match status" value="1"/>
</dbReference>
<evidence type="ECO:0000256" key="2">
    <source>
        <dbReference type="ARBA" id="ARBA00022803"/>
    </source>
</evidence>
<dbReference type="EMBL" id="VRZA01000001">
    <property type="protein sequence ID" value="TXS96387.1"/>
    <property type="molecule type" value="Genomic_DNA"/>
</dbReference>
<feature type="chain" id="PRO_5022887371" evidence="5">
    <location>
        <begin position="27"/>
        <end position="585"/>
    </location>
</feature>
<dbReference type="SUPFAM" id="SSF48452">
    <property type="entry name" value="TPR-like"/>
    <property type="match status" value="4"/>
</dbReference>
<evidence type="ECO:0000256" key="4">
    <source>
        <dbReference type="SAM" id="MobiDB-lite"/>
    </source>
</evidence>
<keyword evidence="1" id="KW-0677">Repeat</keyword>
<evidence type="ECO:0000313" key="6">
    <source>
        <dbReference type="EMBL" id="TXS96387.1"/>
    </source>
</evidence>
<evidence type="ECO:0000313" key="7">
    <source>
        <dbReference type="Proteomes" id="UP000321039"/>
    </source>
</evidence>
<gene>
    <name evidence="6" type="ORF">FV139_02510</name>
</gene>
<dbReference type="SMART" id="SM00028">
    <property type="entry name" value="TPR"/>
    <property type="match status" value="8"/>
</dbReference>
<keyword evidence="2 3" id="KW-0802">TPR repeat</keyword>
<evidence type="ECO:0000256" key="3">
    <source>
        <dbReference type="PROSITE-ProRule" id="PRU00339"/>
    </source>
</evidence>
<dbReference type="InterPro" id="IPR019734">
    <property type="entry name" value="TPR_rpt"/>
</dbReference>
<dbReference type="Pfam" id="PF13174">
    <property type="entry name" value="TPR_6"/>
    <property type="match status" value="2"/>
</dbReference>
<reference evidence="6 7" key="1">
    <citation type="submission" date="2019-08" db="EMBL/GenBank/DDBJ databases">
        <title>Parahaliea maris sp. nov., isolated from the surface seawater.</title>
        <authorList>
            <person name="Liu Y."/>
        </authorList>
    </citation>
    <scope>NUCLEOTIDE SEQUENCE [LARGE SCALE GENOMIC DNA]</scope>
    <source>
        <strain evidence="6 7">HSLHS9</strain>
    </source>
</reference>
<proteinExistence type="predicted"/>
<dbReference type="PROSITE" id="PS51257">
    <property type="entry name" value="PROKAR_LIPOPROTEIN"/>
    <property type="match status" value="1"/>
</dbReference>
<dbReference type="AlphaFoldDB" id="A0A5C9A9W5"/>
<dbReference type="PANTHER" id="PTHR44943:SF8">
    <property type="entry name" value="TPR REPEAT-CONTAINING PROTEIN MJ0263"/>
    <property type="match status" value="1"/>
</dbReference>
<dbReference type="InterPro" id="IPR011990">
    <property type="entry name" value="TPR-like_helical_dom_sf"/>
</dbReference>
<feature type="signal peptide" evidence="5">
    <location>
        <begin position="1"/>
        <end position="26"/>
    </location>
</feature>
<feature type="region of interest" description="Disordered" evidence="4">
    <location>
        <begin position="35"/>
        <end position="54"/>
    </location>
</feature>
<keyword evidence="7" id="KW-1185">Reference proteome</keyword>
<dbReference type="Proteomes" id="UP000321039">
    <property type="component" value="Unassembled WGS sequence"/>
</dbReference>
<feature type="repeat" description="TPR" evidence="3">
    <location>
        <begin position="500"/>
        <end position="533"/>
    </location>
</feature>
<organism evidence="6 7">
    <name type="scientific">Parahaliea maris</name>
    <dbReference type="NCBI Taxonomy" id="2716870"/>
    <lineage>
        <taxon>Bacteria</taxon>
        <taxon>Pseudomonadati</taxon>
        <taxon>Pseudomonadota</taxon>
        <taxon>Gammaproteobacteria</taxon>
        <taxon>Cellvibrionales</taxon>
        <taxon>Halieaceae</taxon>
        <taxon>Parahaliea</taxon>
    </lineage>
</organism>
<evidence type="ECO:0000256" key="5">
    <source>
        <dbReference type="SAM" id="SignalP"/>
    </source>
</evidence>